<dbReference type="PANTHER" id="PTHR36214">
    <property type="match status" value="1"/>
</dbReference>
<evidence type="ECO:0000313" key="2">
    <source>
        <dbReference type="EMBL" id="GAI63660.1"/>
    </source>
</evidence>
<feature type="non-terminal residue" evidence="2">
    <location>
        <position position="1"/>
    </location>
</feature>
<gene>
    <name evidence="2" type="ORF">S12H4_08177</name>
</gene>
<dbReference type="SUPFAM" id="SSF51717">
    <property type="entry name" value="Dihydropteroate synthetase-like"/>
    <property type="match status" value="1"/>
</dbReference>
<accession>X1RKG4</accession>
<dbReference type="PANTHER" id="PTHR36214:SF5">
    <property type="entry name" value="ACETYL-COA DECARBONYLASE_SYNTHASE COMPLEX SUBUNIT DELTA"/>
    <property type="match status" value="1"/>
</dbReference>
<dbReference type="EMBL" id="BARW01003125">
    <property type="protein sequence ID" value="GAI63660.1"/>
    <property type="molecule type" value="Genomic_DNA"/>
</dbReference>
<dbReference type="Pfam" id="PF03599">
    <property type="entry name" value="CdhD"/>
    <property type="match status" value="1"/>
</dbReference>
<dbReference type="InterPro" id="IPR051069">
    <property type="entry name" value="ACDS_complex_subunit"/>
</dbReference>
<dbReference type="Gene3D" id="3.20.20.20">
    <property type="entry name" value="Dihydropteroate synthase-like"/>
    <property type="match status" value="1"/>
</dbReference>
<evidence type="ECO:0000259" key="1">
    <source>
        <dbReference type="Pfam" id="PF03599"/>
    </source>
</evidence>
<dbReference type="InterPro" id="IPR016041">
    <property type="entry name" value="Ac-CoA_synth_d_su_TIM-brl"/>
</dbReference>
<sequence>YTGKINMLKLGKDNTGISVGGEAALPFYSFEGEIPNKPIIAIEVYDTKPSDWPQVVSKYYSDVFDDPVKWAQKSISEYGADAICLKLSEINPDAGDMSPEDAAEITKTVRESISRPLIVYGTGPMEKIAEVMKKISEKNKDSNILMGWVEEDNYKTTAAAAMAYNNNVIALNPLDVNIAKQLNILLTQLELPADRIAMDPSSSGLGYGIEYCYSAMERLKIAALMQDLS</sequence>
<name>X1RKG4_9ZZZZ</name>
<organism evidence="2">
    <name type="scientific">marine sediment metagenome</name>
    <dbReference type="NCBI Taxonomy" id="412755"/>
    <lineage>
        <taxon>unclassified sequences</taxon>
        <taxon>metagenomes</taxon>
        <taxon>ecological metagenomes</taxon>
    </lineage>
</organism>
<protein>
    <recommendedName>
        <fullName evidence="1">CO dehydrogenase/acetyl-CoA synthase delta subunit TIM barrel domain-containing protein</fullName>
    </recommendedName>
</protein>
<proteinExistence type="predicted"/>
<dbReference type="InterPro" id="IPR011005">
    <property type="entry name" value="Dihydropteroate_synth-like_sf"/>
</dbReference>
<reference evidence="2" key="1">
    <citation type="journal article" date="2014" name="Front. Microbiol.">
        <title>High frequency of phylogenetically diverse reductive dehalogenase-homologous genes in deep subseafloor sedimentary metagenomes.</title>
        <authorList>
            <person name="Kawai M."/>
            <person name="Futagami T."/>
            <person name="Toyoda A."/>
            <person name="Takaki Y."/>
            <person name="Nishi S."/>
            <person name="Hori S."/>
            <person name="Arai W."/>
            <person name="Tsubouchi T."/>
            <person name="Morono Y."/>
            <person name="Uchiyama I."/>
            <person name="Ito T."/>
            <person name="Fujiyama A."/>
            <person name="Inagaki F."/>
            <person name="Takami H."/>
        </authorList>
    </citation>
    <scope>NUCLEOTIDE SEQUENCE</scope>
    <source>
        <strain evidence="2">Expedition CK06-06</strain>
    </source>
</reference>
<feature type="domain" description="CO dehydrogenase/acetyl-CoA synthase delta subunit TIM barrel" evidence="1">
    <location>
        <begin position="9"/>
        <end position="227"/>
    </location>
</feature>
<comment type="caution">
    <text evidence="2">The sequence shown here is derived from an EMBL/GenBank/DDBJ whole genome shotgun (WGS) entry which is preliminary data.</text>
</comment>
<dbReference type="AlphaFoldDB" id="X1RKG4"/>
<dbReference type="NCBIfam" id="NF003376">
    <property type="entry name" value="PRK04452.1-2"/>
    <property type="match status" value="1"/>
</dbReference>